<evidence type="ECO:0000313" key="3">
    <source>
        <dbReference type="Proteomes" id="UP000465846"/>
    </source>
</evidence>
<dbReference type="RefSeq" id="WP_163485659.1">
    <property type="nucleotide sequence ID" value="NZ_CP048739.1"/>
</dbReference>
<dbReference type="AlphaFoldDB" id="A0A6C0UE43"/>
<name>A0A6C0UE43_9EURY</name>
<dbReference type="GO" id="GO:0006450">
    <property type="term" value="P:regulation of translational fidelity"/>
    <property type="evidence" value="ECO:0007669"/>
    <property type="project" value="InterPro"/>
</dbReference>
<protein>
    <recommendedName>
        <fullName evidence="1">Aspartyl/glutamyl-tRNA(Asn/Gln) amidotransferase subunit C</fullName>
        <shortName evidence="1">Asp/Glu-ADT subunit C</shortName>
        <ecNumber evidence="1">6.3.5.-</ecNumber>
    </recommendedName>
</protein>
<dbReference type="EMBL" id="CP048739">
    <property type="protein sequence ID" value="QIB73625.1"/>
    <property type="molecule type" value="Genomic_DNA"/>
</dbReference>
<dbReference type="Proteomes" id="UP000465846">
    <property type="component" value="Chromosome"/>
</dbReference>
<dbReference type="NCBIfam" id="TIGR00135">
    <property type="entry name" value="gatC"/>
    <property type="match status" value="1"/>
</dbReference>
<dbReference type="EC" id="6.3.5.-" evidence="1"/>
<reference evidence="2 3" key="1">
    <citation type="submission" date="2020-02" db="EMBL/GenBank/DDBJ databases">
        <title>Whole genome sequence of Halogeometricum borinquense strain wsp4.</title>
        <authorList>
            <person name="Verma D.K."/>
            <person name="Gopal K."/>
            <person name="Prasad E.S."/>
        </authorList>
    </citation>
    <scope>NUCLEOTIDE SEQUENCE [LARGE SCALE GENOMIC DNA]</scope>
    <source>
        <strain evidence="3">wsp4</strain>
    </source>
</reference>
<proteinExistence type="inferred from homology"/>
<keyword evidence="1" id="KW-0547">Nucleotide-binding</keyword>
<keyword evidence="2" id="KW-0808">Transferase</keyword>
<dbReference type="GeneID" id="44078654"/>
<dbReference type="GO" id="GO:0050567">
    <property type="term" value="F:glutaminyl-tRNA synthase (glutamine-hydrolyzing) activity"/>
    <property type="evidence" value="ECO:0007669"/>
    <property type="project" value="UniProtKB-UniRule"/>
</dbReference>
<dbReference type="Gene3D" id="1.10.20.60">
    <property type="entry name" value="Glu-tRNAGln amidotransferase C subunit, N-terminal domain"/>
    <property type="match status" value="1"/>
</dbReference>
<evidence type="ECO:0000256" key="1">
    <source>
        <dbReference type="HAMAP-Rule" id="MF_00122"/>
    </source>
</evidence>
<comment type="similarity">
    <text evidence="1">Belongs to the GatC family.</text>
</comment>
<comment type="catalytic activity">
    <reaction evidence="1">
        <text>L-aspartyl-tRNA(Asn) + L-glutamine + ATP + H2O = L-asparaginyl-tRNA(Asn) + L-glutamate + ADP + phosphate + 2 H(+)</text>
        <dbReference type="Rhea" id="RHEA:14513"/>
        <dbReference type="Rhea" id="RHEA-COMP:9674"/>
        <dbReference type="Rhea" id="RHEA-COMP:9677"/>
        <dbReference type="ChEBI" id="CHEBI:15377"/>
        <dbReference type="ChEBI" id="CHEBI:15378"/>
        <dbReference type="ChEBI" id="CHEBI:29985"/>
        <dbReference type="ChEBI" id="CHEBI:30616"/>
        <dbReference type="ChEBI" id="CHEBI:43474"/>
        <dbReference type="ChEBI" id="CHEBI:58359"/>
        <dbReference type="ChEBI" id="CHEBI:78515"/>
        <dbReference type="ChEBI" id="CHEBI:78516"/>
        <dbReference type="ChEBI" id="CHEBI:456216"/>
    </reaction>
</comment>
<gene>
    <name evidence="1 2" type="primary">gatC</name>
    <name evidence="2" type="ORF">G3I44_04595</name>
</gene>
<dbReference type="GO" id="GO:0070681">
    <property type="term" value="P:glutaminyl-tRNAGln biosynthesis via transamidation"/>
    <property type="evidence" value="ECO:0007669"/>
    <property type="project" value="TreeGrafter"/>
</dbReference>
<dbReference type="HAMAP" id="MF_00122">
    <property type="entry name" value="GatC"/>
    <property type="match status" value="1"/>
</dbReference>
<dbReference type="SUPFAM" id="SSF141000">
    <property type="entry name" value="Glu-tRNAGln amidotransferase C subunit"/>
    <property type="match status" value="1"/>
</dbReference>
<dbReference type="Pfam" id="PF02686">
    <property type="entry name" value="GatC"/>
    <property type="match status" value="1"/>
</dbReference>
<comment type="subunit">
    <text evidence="1">Heterotrimer of A, B and C subunits.</text>
</comment>
<comment type="catalytic activity">
    <reaction evidence="1">
        <text>L-glutamyl-tRNA(Gln) + L-glutamine + ATP + H2O = L-glutaminyl-tRNA(Gln) + L-glutamate + ADP + phosphate + H(+)</text>
        <dbReference type="Rhea" id="RHEA:17521"/>
        <dbReference type="Rhea" id="RHEA-COMP:9681"/>
        <dbReference type="Rhea" id="RHEA-COMP:9684"/>
        <dbReference type="ChEBI" id="CHEBI:15377"/>
        <dbReference type="ChEBI" id="CHEBI:15378"/>
        <dbReference type="ChEBI" id="CHEBI:29985"/>
        <dbReference type="ChEBI" id="CHEBI:30616"/>
        <dbReference type="ChEBI" id="CHEBI:43474"/>
        <dbReference type="ChEBI" id="CHEBI:58359"/>
        <dbReference type="ChEBI" id="CHEBI:78520"/>
        <dbReference type="ChEBI" id="CHEBI:78521"/>
        <dbReference type="ChEBI" id="CHEBI:456216"/>
    </reaction>
</comment>
<dbReference type="PANTHER" id="PTHR15004:SF0">
    <property type="entry name" value="GLUTAMYL-TRNA(GLN) AMIDOTRANSFERASE SUBUNIT C, MITOCHONDRIAL"/>
    <property type="match status" value="1"/>
</dbReference>
<sequence>MSDTPVDAEEVRHVAELARVNLDEDEVEEFAGQFADILDYFDALDEVPEVEAEPDLVNVMRADEVRDGLDQDEALQNAPESEDGFFKGPRVS</sequence>
<evidence type="ECO:0000313" key="2">
    <source>
        <dbReference type="EMBL" id="QIB73625.1"/>
    </source>
</evidence>
<organism evidence="2 3">
    <name type="scientific">Halogeometricum borinquense</name>
    <dbReference type="NCBI Taxonomy" id="60847"/>
    <lineage>
        <taxon>Archaea</taxon>
        <taxon>Methanobacteriati</taxon>
        <taxon>Methanobacteriota</taxon>
        <taxon>Stenosarchaea group</taxon>
        <taxon>Halobacteria</taxon>
        <taxon>Halobacteriales</taxon>
        <taxon>Haloferacaceae</taxon>
        <taxon>Halogeometricum</taxon>
    </lineage>
</organism>
<dbReference type="GO" id="GO:0005524">
    <property type="term" value="F:ATP binding"/>
    <property type="evidence" value="ECO:0007669"/>
    <property type="project" value="UniProtKB-KW"/>
</dbReference>
<dbReference type="GO" id="GO:0006412">
    <property type="term" value="P:translation"/>
    <property type="evidence" value="ECO:0007669"/>
    <property type="project" value="UniProtKB-UniRule"/>
</dbReference>
<keyword evidence="1" id="KW-0436">Ligase</keyword>
<accession>A0A6C0UE43</accession>
<keyword evidence="1" id="KW-0648">Protein biosynthesis</keyword>
<dbReference type="GO" id="GO:0016740">
    <property type="term" value="F:transferase activity"/>
    <property type="evidence" value="ECO:0007669"/>
    <property type="project" value="UniProtKB-KW"/>
</dbReference>
<dbReference type="InterPro" id="IPR036113">
    <property type="entry name" value="Asp/Glu-ADT_sf_sub_c"/>
</dbReference>
<keyword evidence="1" id="KW-0067">ATP-binding</keyword>
<dbReference type="InterPro" id="IPR003837">
    <property type="entry name" value="GatC"/>
</dbReference>
<dbReference type="PANTHER" id="PTHR15004">
    <property type="entry name" value="GLUTAMYL-TRNA(GLN) AMIDOTRANSFERASE SUBUNIT C, MITOCHONDRIAL"/>
    <property type="match status" value="1"/>
</dbReference>
<comment type="function">
    <text evidence="1">Allows the formation of correctly charged Asn-tRNA(Asn) or Gln-tRNA(Gln) through the transamidation of misacylated Asp-tRNA(Asn) or Glu-tRNA(Gln) in organisms which lack either or both of asparaginyl-tRNA or glutaminyl-tRNA synthetases. The reaction takes place in the presence of glutamine and ATP through an activated phospho-Asp-tRNA(Asn) or phospho-Glu-tRNA(Gln).</text>
</comment>